<evidence type="ECO:0000313" key="2">
    <source>
        <dbReference type="EnsemblPlants" id="MELO3C030004.2.1"/>
    </source>
</evidence>
<organism evidence="2">
    <name type="scientific">Cucumis melo</name>
    <name type="common">Muskmelon</name>
    <dbReference type="NCBI Taxonomy" id="3656"/>
    <lineage>
        <taxon>Eukaryota</taxon>
        <taxon>Viridiplantae</taxon>
        <taxon>Streptophyta</taxon>
        <taxon>Embryophyta</taxon>
        <taxon>Tracheophyta</taxon>
        <taxon>Spermatophyta</taxon>
        <taxon>Magnoliopsida</taxon>
        <taxon>eudicotyledons</taxon>
        <taxon>Gunneridae</taxon>
        <taxon>Pentapetalae</taxon>
        <taxon>rosids</taxon>
        <taxon>fabids</taxon>
        <taxon>Cucurbitales</taxon>
        <taxon>Cucurbitaceae</taxon>
        <taxon>Benincaseae</taxon>
        <taxon>Cucumis</taxon>
    </lineage>
</organism>
<evidence type="ECO:0000256" key="1">
    <source>
        <dbReference type="SAM" id="MobiDB-lite"/>
    </source>
</evidence>
<accession>A0A9I9E845</accession>
<protein>
    <submittedName>
        <fullName evidence="2">Uncharacterized protein</fullName>
    </submittedName>
</protein>
<proteinExistence type="predicted"/>
<dbReference type="Gramene" id="MELO3C030004.2.1">
    <property type="protein sequence ID" value="MELO3C030004.2.1"/>
    <property type="gene ID" value="MELO3C030004.2"/>
</dbReference>
<reference evidence="2" key="1">
    <citation type="submission" date="2023-03" db="UniProtKB">
        <authorList>
            <consortium name="EnsemblPlants"/>
        </authorList>
    </citation>
    <scope>IDENTIFICATION</scope>
</reference>
<dbReference type="AlphaFoldDB" id="A0A9I9E845"/>
<name>A0A9I9E845_CUCME</name>
<sequence>MHRDDLLLFGEGMSSEGVRYEAFNVHEHGISFFEHALNLSPYTFMDSHCSLLLDLNFSLIANATKQSYSYPFCQTRVSMFSTCIEDSFQHWNSGIKGHIVDKFFELIHVSMLAIELDHAFVHPKIMEFHKTTSREATCSKTLRAYSSSRHLQYISTKAPIAPNNYIPGNIIPILDFIEHATCIIHKPTLSVDINKRALKNYIANKATFNNMPMNLPRKVKSQNRTTRSKDTS</sequence>
<feature type="region of interest" description="Disordered" evidence="1">
    <location>
        <begin position="212"/>
        <end position="232"/>
    </location>
</feature>
<dbReference type="EnsemblPlants" id="MELO3C030004.2.1">
    <property type="protein sequence ID" value="MELO3C030004.2.1"/>
    <property type="gene ID" value="MELO3C030004.2"/>
</dbReference>